<dbReference type="RefSeq" id="WP_029253165.1">
    <property type="nucleotide sequence ID" value="NZ_LT629776.1"/>
</dbReference>
<dbReference type="InterPro" id="IPR027383">
    <property type="entry name" value="Znf_put"/>
</dbReference>
<evidence type="ECO:0000313" key="2">
    <source>
        <dbReference type="EMBL" id="SDS29292.1"/>
    </source>
</evidence>
<keyword evidence="3" id="KW-1185">Reference proteome</keyword>
<proteinExistence type="predicted"/>
<dbReference type="STRING" id="545619.SAMN04489860_1228"/>
<dbReference type="OrthoDB" id="3267840at2"/>
<evidence type="ECO:0000313" key="3">
    <source>
        <dbReference type="Proteomes" id="UP000185663"/>
    </source>
</evidence>
<name>A0A1H1R0V2_9CELL</name>
<dbReference type="EMBL" id="LT629776">
    <property type="protein sequence ID" value="SDS29292.1"/>
    <property type="molecule type" value="Genomic_DNA"/>
</dbReference>
<sequence length="107" mass="11851">MDKTERRVGGDDIRVVTPIPHATGSESDCEHAIGHLYEFLDSEMTADDEARMRAHMAHCAPCLAELSAEELVKSLVRRSCSEQAPESLHLRIRAQLSVTTTYVVDEG</sequence>
<accession>A0A1H1R0V2</accession>
<dbReference type="Proteomes" id="UP000185663">
    <property type="component" value="Chromosome I"/>
</dbReference>
<dbReference type="Pfam" id="PF13490">
    <property type="entry name" value="zf-HC2"/>
    <property type="match status" value="1"/>
</dbReference>
<feature type="domain" description="Putative zinc-finger" evidence="1">
    <location>
        <begin position="29"/>
        <end position="62"/>
    </location>
</feature>
<dbReference type="InterPro" id="IPR024020">
    <property type="entry name" value="Anit_sigma_mycothiol_RsrA"/>
</dbReference>
<gene>
    <name evidence="2" type="ORF">SAMN04489860_1228</name>
</gene>
<protein>
    <submittedName>
        <fullName evidence="2">Mycothiol system anti-sigma-R factor</fullName>
    </submittedName>
</protein>
<dbReference type="NCBIfam" id="TIGR03988">
    <property type="entry name" value="antisig_RsrA"/>
    <property type="match status" value="1"/>
</dbReference>
<evidence type="ECO:0000259" key="1">
    <source>
        <dbReference type="Pfam" id="PF13490"/>
    </source>
</evidence>
<dbReference type="AlphaFoldDB" id="A0A1H1R0V2"/>
<reference evidence="2 3" key="1">
    <citation type="submission" date="2016-10" db="EMBL/GenBank/DDBJ databases">
        <authorList>
            <person name="de Groot N.N."/>
        </authorList>
    </citation>
    <scope>NUCLEOTIDE SEQUENCE [LARGE SCALE GENOMIC DNA]</scope>
    <source>
        <strain evidence="2 3">DSM 22126</strain>
    </source>
</reference>
<dbReference type="eggNOG" id="COG5662">
    <property type="taxonomic scope" value="Bacteria"/>
</dbReference>
<organism evidence="2 3">
    <name type="scientific">Paraoerskovia marina</name>
    <dbReference type="NCBI Taxonomy" id="545619"/>
    <lineage>
        <taxon>Bacteria</taxon>
        <taxon>Bacillati</taxon>
        <taxon>Actinomycetota</taxon>
        <taxon>Actinomycetes</taxon>
        <taxon>Micrococcales</taxon>
        <taxon>Cellulomonadaceae</taxon>
        <taxon>Paraoerskovia</taxon>
    </lineage>
</organism>